<feature type="compositionally biased region" description="Low complexity" evidence="1">
    <location>
        <begin position="34"/>
        <end position="64"/>
    </location>
</feature>
<feature type="region of interest" description="Disordered" evidence="1">
    <location>
        <begin position="444"/>
        <end position="522"/>
    </location>
</feature>
<feature type="compositionally biased region" description="Polar residues" evidence="1">
    <location>
        <begin position="164"/>
        <end position="178"/>
    </location>
</feature>
<proteinExistence type="predicted"/>
<feature type="compositionally biased region" description="Low complexity" evidence="1">
    <location>
        <begin position="393"/>
        <end position="403"/>
    </location>
</feature>
<feature type="compositionally biased region" description="Polar residues" evidence="1">
    <location>
        <begin position="1"/>
        <end position="15"/>
    </location>
</feature>
<feature type="compositionally biased region" description="Polar residues" evidence="1">
    <location>
        <begin position="542"/>
        <end position="559"/>
    </location>
</feature>
<dbReference type="EMBL" id="MAVT02000051">
    <property type="protein sequence ID" value="POS80433.1"/>
    <property type="molecule type" value="Genomic_DNA"/>
</dbReference>
<feature type="region of interest" description="Disordered" evidence="1">
    <location>
        <begin position="136"/>
        <end position="217"/>
    </location>
</feature>
<dbReference type="AlphaFoldDB" id="A0A2P5ID56"/>
<evidence type="ECO:0000313" key="2">
    <source>
        <dbReference type="EMBL" id="POS80433.1"/>
    </source>
</evidence>
<dbReference type="STRING" id="158607.A0A2P5ID56"/>
<dbReference type="OrthoDB" id="5339332at2759"/>
<sequence>MNTDASSHFSPSITPASRHHPPTPSDSFGSTQNAFASSSSSSLSPCPGPAPATSSSPTHVPAAPNSHVSRAVPQKPSQTPMRSGLPFSLPLFFQSNNTSIASLVPSTAEGKPIPLDHSTAAHRTLALRELNNNFPSPVARHKYERSTGAQSKTYSKPVIVRTYSGPSPAQGHSRSNSYPARRVASRRGPPSTTSTSISYISPSAHSRPAGGSQNGSILSMARGNVKKKLWPWKQGHDEVPAETLPPHDAFSFKTIMANLQAQSNEMDNALDGIAEIYARSRYSLSNQYEVHVAPHGSGASFVSAVPSSSSRRRGYSKGSQSQNGLTLQAIQSGDEDNSASTPSHRKRRSTGRRQSAAYGTLETIMSSSRSSEEDKTKKKSASELKDQVRGRASSQSGHSGSGSPTASKAPAASRLTGMPKPKEVTRQRSRSFANAIIHADSSRYSLTGDEAATPRTSTAALVSEPALPRTSSSHLEIRTTPNELLGPDSPRSSQGQSPGRDETPVHAYANGHSRQADSSASNIAARSGLTDWVPWKTAFSGAMSNSQPGSSSAGRSQAEGTLRELLKGKGKSSAAE</sequence>
<feature type="compositionally biased region" description="Low complexity" evidence="1">
    <location>
        <begin position="189"/>
        <end position="203"/>
    </location>
</feature>
<keyword evidence="3" id="KW-1185">Reference proteome</keyword>
<organism evidence="2 3">
    <name type="scientific">Diaporthe helianthi</name>
    <dbReference type="NCBI Taxonomy" id="158607"/>
    <lineage>
        <taxon>Eukaryota</taxon>
        <taxon>Fungi</taxon>
        <taxon>Dikarya</taxon>
        <taxon>Ascomycota</taxon>
        <taxon>Pezizomycotina</taxon>
        <taxon>Sordariomycetes</taxon>
        <taxon>Sordariomycetidae</taxon>
        <taxon>Diaporthales</taxon>
        <taxon>Diaporthaceae</taxon>
        <taxon>Diaporthe</taxon>
    </lineage>
</organism>
<dbReference type="Proteomes" id="UP000094444">
    <property type="component" value="Unassembled WGS sequence"/>
</dbReference>
<accession>A0A2P5ID56</accession>
<evidence type="ECO:0000313" key="3">
    <source>
        <dbReference type="Proteomes" id="UP000094444"/>
    </source>
</evidence>
<feature type="compositionally biased region" description="Polar residues" evidence="1">
    <location>
        <begin position="512"/>
        <end position="522"/>
    </location>
</feature>
<feature type="compositionally biased region" description="Basic and acidic residues" evidence="1">
    <location>
        <begin position="370"/>
        <end position="389"/>
    </location>
</feature>
<comment type="caution">
    <text evidence="2">The sequence shown here is derived from an EMBL/GenBank/DDBJ whole genome shotgun (WGS) entry which is preliminary data.</text>
</comment>
<feature type="region of interest" description="Disordered" evidence="1">
    <location>
        <begin position="1"/>
        <end position="83"/>
    </location>
</feature>
<dbReference type="InParanoid" id="A0A2P5ID56"/>
<feature type="compositionally biased region" description="Polar residues" evidence="1">
    <location>
        <begin position="469"/>
        <end position="482"/>
    </location>
</feature>
<feature type="region of interest" description="Disordered" evidence="1">
    <location>
        <begin position="297"/>
        <end position="430"/>
    </location>
</feature>
<evidence type="ECO:0000256" key="1">
    <source>
        <dbReference type="SAM" id="MobiDB-lite"/>
    </source>
</evidence>
<gene>
    <name evidence="2" type="ORF">DHEL01_v201164</name>
</gene>
<feature type="region of interest" description="Disordered" evidence="1">
    <location>
        <begin position="539"/>
        <end position="576"/>
    </location>
</feature>
<reference evidence="2" key="1">
    <citation type="submission" date="2017-09" db="EMBL/GenBank/DDBJ databases">
        <title>Polyketide synthases of a Diaporthe helianthi virulent isolate.</title>
        <authorList>
            <person name="Baroncelli R."/>
        </authorList>
    </citation>
    <scope>NUCLEOTIDE SEQUENCE [LARGE SCALE GENOMIC DNA]</scope>
    <source>
        <strain evidence="2">7/96</strain>
    </source>
</reference>
<protein>
    <submittedName>
        <fullName evidence="2">Uncharacterized protein</fullName>
    </submittedName>
</protein>
<feature type="compositionally biased region" description="Low complexity" evidence="1">
    <location>
        <begin position="297"/>
        <end position="309"/>
    </location>
</feature>
<name>A0A2P5ID56_DIAHE</name>